<feature type="region of interest" description="Disordered" evidence="1">
    <location>
        <begin position="267"/>
        <end position="430"/>
    </location>
</feature>
<accession>A0ABV0F4H5</accession>
<reference evidence="2 3" key="2">
    <citation type="submission" date="2024-02" db="EMBL/GenBank/DDBJ databases">
        <title>The Genome Sequence of Enterococcus diestrammenae JM9A.</title>
        <authorList>
            <person name="Earl A."/>
            <person name="Manson A."/>
            <person name="Gilmore M."/>
            <person name="Sanders J."/>
            <person name="Shea T."/>
            <person name="Howe W."/>
            <person name="Livny J."/>
            <person name="Cuomo C."/>
            <person name="Neafsey D."/>
            <person name="Birren B."/>
        </authorList>
    </citation>
    <scope>NUCLEOTIDE SEQUENCE [LARGE SCALE GENOMIC DNA]</scope>
    <source>
        <strain evidence="2 3">JM9A</strain>
    </source>
</reference>
<evidence type="ECO:0000256" key="1">
    <source>
        <dbReference type="SAM" id="MobiDB-lite"/>
    </source>
</evidence>
<evidence type="ECO:0000313" key="2">
    <source>
        <dbReference type="EMBL" id="MEO1782036.1"/>
    </source>
</evidence>
<feature type="compositionally biased region" description="Basic and acidic residues" evidence="1">
    <location>
        <begin position="267"/>
        <end position="296"/>
    </location>
</feature>
<feature type="compositionally biased region" description="Polar residues" evidence="1">
    <location>
        <begin position="332"/>
        <end position="347"/>
    </location>
</feature>
<organism evidence="2 3">
    <name type="scientific">Enterococcus diestrammenae</name>
    <dbReference type="NCBI Taxonomy" id="1155073"/>
    <lineage>
        <taxon>Bacteria</taxon>
        <taxon>Bacillati</taxon>
        <taxon>Bacillota</taxon>
        <taxon>Bacilli</taxon>
        <taxon>Lactobacillales</taxon>
        <taxon>Enterococcaceae</taxon>
        <taxon>Enterococcus</taxon>
    </lineage>
</organism>
<dbReference type="Proteomes" id="UP001429357">
    <property type="component" value="Unassembled WGS sequence"/>
</dbReference>
<sequence>MKKWNDLTKKVKIGLVSGAAIIVVAGGFGVSKVHAENMYQDQKADLTKKLAAISDDGSLANKIEALTDKNGFIKTSVTPDVITKLEVALSELSDDTKEFVSIRNEKIKLDNLQGLQNQLKVIEQKISIENLIKSSLSEKYDGWISESNPKTFVLAEKATTDSLKKITNELSELTSSDDAWQKKVDSIINQAQNQFEKLDNATKLVNGFFSDGKLKSKEIKKADYDVAVKATNDLERKSDKDALNKKLKTVKGAYDKQVKEKAKKLAEEKAKAEKEAAEKAEAAKKEAEAQAEKEAADQANAEVVQNEAEVQASQEEQSVEETNDAVVPSYDESGSNASSTSNQEAVTGSNNEASSSQGASSDNSSRQTQTQNETPVQESPETPKEETPQNNGGKQFGDTDGDGHMTQEELDNSERENFDPHDDPNSPWAK</sequence>
<name>A0ABV0F4H5_9ENTE</name>
<keyword evidence="3" id="KW-1185">Reference proteome</keyword>
<feature type="compositionally biased region" description="Basic and acidic residues" evidence="1">
    <location>
        <begin position="401"/>
        <end position="424"/>
    </location>
</feature>
<proteinExistence type="predicted"/>
<evidence type="ECO:0000313" key="3">
    <source>
        <dbReference type="Proteomes" id="UP001429357"/>
    </source>
</evidence>
<gene>
    <name evidence="2" type="ORF">BAU18_001629</name>
</gene>
<dbReference type="EMBL" id="MAEI02000001">
    <property type="protein sequence ID" value="MEO1782036.1"/>
    <property type="molecule type" value="Genomic_DNA"/>
</dbReference>
<protein>
    <recommendedName>
        <fullName evidence="4">EF-hand domain-containing protein</fullName>
    </recommendedName>
</protein>
<dbReference type="RefSeq" id="WP_161868637.1">
    <property type="nucleotide sequence ID" value="NZ_MAEI02000001.1"/>
</dbReference>
<evidence type="ECO:0008006" key="4">
    <source>
        <dbReference type="Google" id="ProtNLM"/>
    </source>
</evidence>
<reference evidence="3" key="1">
    <citation type="submission" date="2016-06" db="EMBL/GenBank/DDBJ databases">
        <title>Four novel species of enterococci isolated from chicken manure.</title>
        <authorList>
            <person name="Van Tyne D."/>
        </authorList>
    </citation>
    <scope>NUCLEOTIDE SEQUENCE [LARGE SCALE GENOMIC DNA]</scope>
    <source>
        <strain evidence="3">JM9A</strain>
    </source>
</reference>
<dbReference type="PROSITE" id="PS00018">
    <property type="entry name" value="EF_HAND_1"/>
    <property type="match status" value="1"/>
</dbReference>
<comment type="caution">
    <text evidence="2">The sequence shown here is derived from an EMBL/GenBank/DDBJ whole genome shotgun (WGS) entry which is preliminary data.</text>
</comment>
<dbReference type="InterPro" id="IPR018247">
    <property type="entry name" value="EF_Hand_1_Ca_BS"/>
</dbReference>
<feature type="compositionally biased region" description="Polar residues" evidence="1">
    <location>
        <begin position="366"/>
        <end position="380"/>
    </location>
</feature>
<feature type="compositionally biased region" description="Low complexity" evidence="1">
    <location>
        <begin position="298"/>
        <end position="316"/>
    </location>
</feature>
<feature type="compositionally biased region" description="Low complexity" evidence="1">
    <location>
        <begin position="348"/>
        <end position="365"/>
    </location>
</feature>